<accession>A0A5B6TDC7</accession>
<dbReference type="RefSeq" id="WP_149091527.1">
    <property type="nucleotide sequence ID" value="NZ_VKKY01000002.1"/>
</dbReference>
<name>A0A5B6TDC7_9BACT</name>
<sequence length="101" mass="10677">MTKDPVLFSMASIINQLGGGVPLGPTNYGALGGIILPASDKQITMEQALSPAMVPQVVPQQIDYGRLAAAMAKMPRPVVGISDICAGLKNEQWVQARTSQR</sequence>
<organism evidence="1 2">
    <name type="scientific">Rufibacter hautae</name>
    <dbReference type="NCBI Taxonomy" id="2595005"/>
    <lineage>
        <taxon>Bacteria</taxon>
        <taxon>Pseudomonadati</taxon>
        <taxon>Bacteroidota</taxon>
        <taxon>Cytophagia</taxon>
        <taxon>Cytophagales</taxon>
        <taxon>Hymenobacteraceae</taxon>
        <taxon>Rufibacter</taxon>
    </lineage>
</organism>
<evidence type="ECO:0000313" key="1">
    <source>
        <dbReference type="EMBL" id="KAA3438469.1"/>
    </source>
</evidence>
<evidence type="ECO:0000313" key="2">
    <source>
        <dbReference type="Proteomes" id="UP000324133"/>
    </source>
</evidence>
<dbReference type="AlphaFoldDB" id="A0A5B6TDC7"/>
<reference evidence="1 2" key="1">
    <citation type="submission" date="2019-07" db="EMBL/GenBank/DDBJ databases">
        <title>Rufibacter sp. nov., isolated from lake sediment.</title>
        <authorList>
            <person name="Qu J.-H."/>
        </authorList>
    </citation>
    <scope>NUCLEOTIDE SEQUENCE [LARGE SCALE GENOMIC DNA]</scope>
    <source>
        <strain evidence="1 2">NBS58-1</strain>
    </source>
</reference>
<dbReference type="EMBL" id="VKKY01000002">
    <property type="protein sequence ID" value="KAA3438469.1"/>
    <property type="molecule type" value="Genomic_DNA"/>
</dbReference>
<keyword evidence="2" id="KW-1185">Reference proteome</keyword>
<gene>
    <name evidence="1" type="ORF">FOA19_14635</name>
</gene>
<comment type="caution">
    <text evidence="1">The sequence shown here is derived from an EMBL/GenBank/DDBJ whole genome shotgun (WGS) entry which is preliminary data.</text>
</comment>
<protein>
    <submittedName>
        <fullName evidence="1">Uncharacterized protein</fullName>
    </submittedName>
</protein>
<dbReference type="Proteomes" id="UP000324133">
    <property type="component" value="Unassembled WGS sequence"/>
</dbReference>
<proteinExistence type="predicted"/>